<dbReference type="SMART" id="SM00345">
    <property type="entry name" value="HTH_GNTR"/>
    <property type="match status" value="4"/>
</dbReference>
<dbReference type="InterPro" id="IPR036388">
    <property type="entry name" value="WH-like_DNA-bd_sf"/>
</dbReference>
<evidence type="ECO:0000256" key="1">
    <source>
        <dbReference type="ARBA" id="ARBA00023015"/>
    </source>
</evidence>
<dbReference type="EMBL" id="DVIU01000063">
    <property type="protein sequence ID" value="HIS35592.1"/>
    <property type="molecule type" value="Genomic_DNA"/>
</dbReference>
<gene>
    <name evidence="5" type="ORF">IAC10_03045</name>
</gene>
<keyword evidence="2" id="KW-0238">DNA-binding</keyword>
<evidence type="ECO:0000313" key="6">
    <source>
        <dbReference type="Proteomes" id="UP000823928"/>
    </source>
</evidence>
<dbReference type="InterPro" id="IPR036390">
    <property type="entry name" value="WH_DNA-bd_sf"/>
</dbReference>
<dbReference type="SUPFAM" id="SSF46785">
    <property type="entry name" value="Winged helix' DNA-binding domain"/>
    <property type="match status" value="4"/>
</dbReference>
<dbReference type="CDD" id="cd07377">
    <property type="entry name" value="WHTH_GntR"/>
    <property type="match status" value="2"/>
</dbReference>
<dbReference type="Pfam" id="PF00392">
    <property type="entry name" value="GntR"/>
    <property type="match status" value="3"/>
</dbReference>
<protein>
    <submittedName>
        <fullName evidence="5">GntR family transcriptional regulator</fullName>
    </submittedName>
</protein>
<dbReference type="GO" id="GO:0003700">
    <property type="term" value="F:DNA-binding transcription factor activity"/>
    <property type="evidence" value="ECO:0007669"/>
    <property type="project" value="InterPro"/>
</dbReference>
<evidence type="ECO:0000313" key="5">
    <source>
        <dbReference type="EMBL" id="HIS35592.1"/>
    </source>
</evidence>
<name>A0A9D1EY64_9BACT</name>
<dbReference type="PANTHER" id="PTHR44846:SF17">
    <property type="entry name" value="GNTR-FAMILY TRANSCRIPTIONAL REGULATOR"/>
    <property type="match status" value="1"/>
</dbReference>
<accession>A0A9D1EY64</accession>
<evidence type="ECO:0000256" key="2">
    <source>
        <dbReference type="ARBA" id="ARBA00023125"/>
    </source>
</evidence>
<dbReference type="Gene3D" id="1.10.10.10">
    <property type="entry name" value="Winged helix-like DNA-binding domain superfamily/Winged helix DNA-binding domain"/>
    <property type="match status" value="4"/>
</dbReference>
<dbReference type="GO" id="GO:0045892">
    <property type="term" value="P:negative regulation of DNA-templated transcription"/>
    <property type="evidence" value="ECO:0007669"/>
    <property type="project" value="TreeGrafter"/>
</dbReference>
<reference evidence="5" key="2">
    <citation type="journal article" date="2021" name="PeerJ">
        <title>Extensive microbial diversity within the chicken gut microbiome revealed by metagenomics and culture.</title>
        <authorList>
            <person name="Gilroy R."/>
            <person name="Ravi A."/>
            <person name="Getino M."/>
            <person name="Pursley I."/>
            <person name="Horton D.L."/>
            <person name="Alikhan N.F."/>
            <person name="Baker D."/>
            <person name="Gharbi K."/>
            <person name="Hall N."/>
            <person name="Watson M."/>
            <person name="Adriaenssens E.M."/>
            <person name="Foster-Nyarko E."/>
            <person name="Jarju S."/>
            <person name="Secka A."/>
            <person name="Antonio M."/>
            <person name="Oren A."/>
            <person name="Chaudhuri R.R."/>
            <person name="La Ragione R."/>
            <person name="Hildebrand F."/>
            <person name="Pallen M.J."/>
        </authorList>
    </citation>
    <scope>NUCLEOTIDE SEQUENCE</scope>
    <source>
        <strain evidence="5">6276</strain>
    </source>
</reference>
<proteinExistence type="predicted"/>
<comment type="caution">
    <text evidence="5">The sequence shown here is derived from an EMBL/GenBank/DDBJ whole genome shotgun (WGS) entry which is preliminary data.</text>
</comment>
<dbReference type="Proteomes" id="UP000823928">
    <property type="component" value="Unassembled WGS sequence"/>
</dbReference>
<reference evidence="5" key="1">
    <citation type="submission" date="2020-10" db="EMBL/GenBank/DDBJ databases">
        <authorList>
            <person name="Gilroy R."/>
        </authorList>
    </citation>
    <scope>NUCLEOTIDE SEQUENCE</scope>
    <source>
        <strain evidence="5">6276</strain>
    </source>
</reference>
<dbReference type="PROSITE" id="PS50949">
    <property type="entry name" value="HTH_GNTR"/>
    <property type="match status" value="4"/>
</dbReference>
<feature type="domain" description="HTH gntR-type" evidence="4">
    <location>
        <begin position="201"/>
        <end position="269"/>
    </location>
</feature>
<feature type="domain" description="HTH gntR-type" evidence="4">
    <location>
        <begin position="38"/>
        <end position="106"/>
    </location>
</feature>
<sequence>MTQNNFILPQKSELVQIKTSDIEVELPELKNINESKAVVIGKWLINWIKHDLACGKIKVNSLLPSKANLAYFLGVSVGTIQNAVRYVEDSGVVCSKQCIGTIIIAQSECGVRKLTSKRETAIRDIQNFIIHKNFKTGQNLPSSRNIAAAIGCSANTARLALEYLCTAGILEHKFKNSKDAGWVLKSCNFETSSKSENVSHRTLVSKVENDLKNYIDSNLRPGDKLPAHGELSAILKVSVKTIHDALKSLIEDGILLPRRGRYGTTVLRLPSASNINKERKETSIFASAQDTAFYYYEKTQNHIKKMIRENYEIGAKLPSIEELSKEMDLSPNTIRKAFQNLAKEGYLAFSRGRYGGTFVIDIPEAGGETFKWLAVNPQYAEIYKN</sequence>
<feature type="domain" description="HTH gntR-type" evidence="4">
    <location>
        <begin position="293"/>
        <end position="362"/>
    </location>
</feature>
<dbReference type="PANTHER" id="PTHR44846">
    <property type="entry name" value="MANNOSYL-D-GLYCERATE TRANSPORT/METABOLISM SYSTEM REPRESSOR MNGR-RELATED"/>
    <property type="match status" value="1"/>
</dbReference>
<evidence type="ECO:0000256" key="3">
    <source>
        <dbReference type="ARBA" id="ARBA00023163"/>
    </source>
</evidence>
<evidence type="ECO:0000259" key="4">
    <source>
        <dbReference type="PROSITE" id="PS50949"/>
    </source>
</evidence>
<feature type="domain" description="HTH gntR-type" evidence="4">
    <location>
        <begin position="115"/>
        <end position="187"/>
    </location>
</feature>
<keyword evidence="1" id="KW-0805">Transcription regulation</keyword>
<dbReference type="AlphaFoldDB" id="A0A9D1EY64"/>
<dbReference type="GO" id="GO:0003677">
    <property type="term" value="F:DNA binding"/>
    <property type="evidence" value="ECO:0007669"/>
    <property type="project" value="UniProtKB-KW"/>
</dbReference>
<dbReference type="InterPro" id="IPR050679">
    <property type="entry name" value="Bact_HTH_transcr_reg"/>
</dbReference>
<dbReference type="InterPro" id="IPR000524">
    <property type="entry name" value="Tscrpt_reg_HTH_GntR"/>
</dbReference>
<keyword evidence="3" id="KW-0804">Transcription</keyword>
<organism evidence="5 6">
    <name type="scientific">Candidatus Scatousia excrementigallinarum</name>
    <dbReference type="NCBI Taxonomy" id="2840935"/>
    <lineage>
        <taxon>Bacteria</taxon>
        <taxon>Candidatus Scatousia</taxon>
    </lineage>
</organism>